<evidence type="ECO:0000256" key="5">
    <source>
        <dbReference type="ARBA" id="ARBA00022525"/>
    </source>
</evidence>
<keyword evidence="11 14" id="KW-1015">Disulfide bond</keyword>
<dbReference type="Pfam" id="PF05730">
    <property type="entry name" value="CFEM"/>
    <property type="match status" value="1"/>
</dbReference>
<feature type="disulfide bond" evidence="14">
    <location>
        <begin position="49"/>
        <end position="56"/>
    </location>
</feature>
<dbReference type="InterPro" id="IPR052337">
    <property type="entry name" value="SAT4-like"/>
</dbReference>
<evidence type="ECO:0000259" key="17">
    <source>
        <dbReference type="PROSITE" id="PS52012"/>
    </source>
</evidence>
<feature type="transmembrane region" description="Helical" evidence="15">
    <location>
        <begin position="333"/>
        <end position="361"/>
    </location>
</feature>
<evidence type="ECO:0000256" key="9">
    <source>
        <dbReference type="ARBA" id="ARBA00022989"/>
    </source>
</evidence>
<organism evidence="18 19">
    <name type="scientific">Oidiodendron maius (strain Zn)</name>
    <dbReference type="NCBI Taxonomy" id="913774"/>
    <lineage>
        <taxon>Eukaryota</taxon>
        <taxon>Fungi</taxon>
        <taxon>Dikarya</taxon>
        <taxon>Ascomycota</taxon>
        <taxon>Pezizomycotina</taxon>
        <taxon>Leotiomycetes</taxon>
        <taxon>Leotiomycetes incertae sedis</taxon>
        <taxon>Myxotrichaceae</taxon>
        <taxon>Oidiodendron</taxon>
    </lineage>
</organism>
<evidence type="ECO:0000256" key="10">
    <source>
        <dbReference type="ARBA" id="ARBA00023136"/>
    </source>
</evidence>
<feature type="signal peptide" evidence="16">
    <location>
        <begin position="1"/>
        <end position="20"/>
    </location>
</feature>
<protein>
    <recommendedName>
        <fullName evidence="17">CFEM domain-containing protein</fullName>
    </recommendedName>
</protein>
<dbReference type="GO" id="GO:0046872">
    <property type="term" value="F:metal ion binding"/>
    <property type="evidence" value="ECO:0007669"/>
    <property type="project" value="UniProtKB-UniRule"/>
</dbReference>
<evidence type="ECO:0000313" key="18">
    <source>
        <dbReference type="EMBL" id="KIM97189.1"/>
    </source>
</evidence>
<reference evidence="18 19" key="1">
    <citation type="submission" date="2014-04" db="EMBL/GenBank/DDBJ databases">
        <authorList>
            <consortium name="DOE Joint Genome Institute"/>
            <person name="Kuo A."/>
            <person name="Martino E."/>
            <person name="Perotto S."/>
            <person name="Kohler A."/>
            <person name="Nagy L.G."/>
            <person name="Floudas D."/>
            <person name="Copeland A."/>
            <person name="Barry K.W."/>
            <person name="Cichocki N."/>
            <person name="Veneault-Fourrey C."/>
            <person name="LaButti K."/>
            <person name="Lindquist E.A."/>
            <person name="Lipzen A."/>
            <person name="Lundell T."/>
            <person name="Morin E."/>
            <person name="Murat C."/>
            <person name="Sun H."/>
            <person name="Tunlid A."/>
            <person name="Henrissat B."/>
            <person name="Grigoriev I.V."/>
            <person name="Hibbett D.S."/>
            <person name="Martin F."/>
            <person name="Nordberg H.P."/>
            <person name="Cantor M.N."/>
            <person name="Hua S.X."/>
        </authorList>
    </citation>
    <scope>NUCLEOTIDE SEQUENCE [LARGE SCALE GENOMIC DNA]</scope>
    <source>
        <strain evidence="18 19">Zn</strain>
    </source>
</reference>
<evidence type="ECO:0000256" key="15">
    <source>
        <dbReference type="SAM" id="Phobius"/>
    </source>
</evidence>
<evidence type="ECO:0000256" key="2">
    <source>
        <dbReference type="ARBA" id="ARBA00004589"/>
    </source>
</evidence>
<evidence type="ECO:0000256" key="13">
    <source>
        <dbReference type="ARBA" id="ARBA00038359"/>
    </source>
</evidence>
<comment type="subcellular location">
    <subcellularLocation>
        <location evidence="2">Membrane</location>
        <topology evidence="2">Lipid-anchor</topology>
        <topology evidence="2">GPI-anchor</topology>
    </subcellularLocation>
    <subcellularLocation>
        <location evidence="1">Membrane</location>
        <topology evidence="1">Multi-pass membrane protein</topology>
    </subcellularLocation>
    <subcellularLocation>
        <location evidence="3">Secreted</location>
    </subcellularLocation>
</comment>
<feature type="transmembrane region" description="Helical" evidence="15">
    <location>
        <begin position="176"/>
        <end position="202"/>
    </location>
</feature>
<feature type="disulfide bond" evidence="14">
    <location>
        <begin position="58"/>
        <end position="91"/>
    </location>
</feature>
<sequence length="435" mass="48076">MHLLLGRIFCLLAILSVARADSSTPSSLIAELPSCALSCLVSGLSHSSCAATDIVCQCADTSFNNEVESCVLGNCTISQALTAKNITSTLCGIQPRDHSHVIGVVGLTGGTLATVAVLLRCISRYKSLGGGFWWDDWTIIFTAVLMIPFTALSYIASIGRLGKDIWAIPLNDIIIFFHQFYFAEILYSATLALTKTSILFFYLRIFPGVRFRQVTWCLIVISIMAAIAFVLVDAFQCSPANHYWRQWNGEPGRCFSPSGPAWSISIVGIIIDFGMLGLPLYQIRELNLPWRKRVTGCLMFSVGFFVTIVSILRLQSLVHFRNTTNPTYDYYSIGYWSIVEVNIGLICACIPSIRVLSCFVYSRLIGRSEDHSAFYSSGQPPAIARLDRDTIGIQRTKSYSYSIECNTKPSRDRPKFVHLVDISGPASNKSETSVV</sequence>
<keyword evidence="9 15" id="KW-1133">Transmembrane helix</keyword>
<feature type="disulfide bond" evidence="14">
    <location>
        <begin position="35"/>
        <end position="75"/>
    </location>
</feature>
<keyword evidence="8 16" id="KW-0732">Signal</keyword>
<evidence type="ECO:0000256" key="3">
    <source>
        <dbReference type="ARBA" id="ARBA00004613"/>
    </source>
</evidence>
<dbReference type="InterPro" id="IPR008427">
    <property type="entry name" value="Extracellular_membr_CFEM_dom"/>
</dbReference>
<feature type="transmembrane region" description="Helical" evidence="15">
    <location>
        <begin position="293"/>
        <end position="313"/>
    </location>
</feature>
<feature type="transmembrane region" description="Helical" evidence="15">
    <location>
        <begin position="101"/>
        <end position="122"/>
    </location>
</feature>
<feature type="chain" id="PRO_5002165167" description="CFEM domain-containing protein" evidence="16">
    <location>
        <begin position="21"/>
        <end position="435"/>
    </location>
</feature>
<dbReference type="PANTHER" id="PTHR33048:SF143">
    <property type="entry name" value="EXTRACELLULAR MEMBRANE PROTEIN CFEM DOMAIN-CONTAINING PROTEIN-RELATED"/>
    <property type="match status" value="1"/>
</dbReference>
<accession>A0A0C3H1G2</accession>
<proteinExistence type="inferred from homology"/>
<evidence type="ECO:0000256" key="12">
    <source>
        <dbReference type="ARBA" id="ARBA00023288"/>
    </source>
</evidence>
<gene>
    <name evidence="18" type="ORF">OIDMADRAFT_168942</name>
</gene>
<dbReference type="OrthoDB" id="2496787at2759"/>
<keyword evidence="6" id="KW-0336">GPI-anchor</keyword>
<evidence type="ECO:0000256" key="4">
    <source>
        <dbReference type="ARBA" id="ARBA00010031"/>
    </source>
</evidence>
<evidence type="ECO:0000313" key="19">
    <source>
        <dbReference type="Proteomes" id="UP000054321"/>
    </source>
</evidence>
<evidence type="ECO:0000256" key="16">
    <source>
        <dbReference type="SAM" id="SignalP"/>
    </source>
</evidence>
<dbReference type="InterPro" id="IPR049326">
    <property type="entry name" value="Rhodopsin_dom_fungi"/>
</dbReference>
<comment type="similarity">
    <text evidence="13">Belongs to the SAT4 family.</text>
</comment>
<dbReference type="PANTHER" id="PTHR33048">
    <property type="entry name" value="PTH11-LIKE INTEGRAL MEMBRANE PROTEIN (AFU_ORTHOLOGUE AFUA_5G11245)"/>
    <property type="match status" value="1"/>
</dbReference>
<evidence type="ECO:0000256" key="6">
    <source>
        <dbReference type="ARBA" id="ARBA00022622"/>
    </source>
</evidence>
<evidence type="ECO:0000256" key="8">
    <source>
        <dbReference type="ARBA" id="ARBA00022729"/>
    </source>
</evidence>
<keyword evidence="12" id="KW-0449">Lipoprotein</keyword>
<keyword evidence="5" id="KW-0964">Secreted</keyword>
<comment type="similarity">
    <text evidence="4">Belongs to the RBT5 family.</text>
</comment>
<dbReference type="GO" id="GO:0098552">
    <property type="term" value="C:side of membrane"/>
    <property type="evidence" value="ECO:0007669"/>
    <property type="project" value="UniProtKB-KW"/>
</dbReference>
<evidence type="ECO:0000256" key="14">
    <source>
        <dbReference type="PROSITE-ProRule" id="PRU01356"/>
    </source>
</evidence>
<reference evidence="19" key="2">
    <citation type="submission" date="2015-01" db="EMBL/GenBank/DDBJ databases">
        <title>Evolutionary Origins and Diversification of the Mycorrhizal Mutualists.</title>
        <authorList>
            <consortium name="DOE Joint Genome Institute"/>
            <consortium name="Mycorrhizal Genomics Consortium"/>
            <person name="Kohler A."/>
            <person name="Kuo A."/>
            <person name="Nagy L.G."/>
            <person name="Floudas D."/>
            <person name="Copeland A."/>
            <person name="Barry K.W."/>
            <person name="Cichocki N."/>
            <person name="Veneault-Fourrey C."/>
            <person name="LaButti K."/>
            <person name="Lindquist E.A."/>
            <person name="Lipzen A."/>
            <person name="Lundell T."/>
            <person name="Morin E."/>
            <person name="Murat C."/>
            <person name="Riley R."/>
            <person name="Ohm R."/>
            <person name="Sun H."/>
            <person name="Tunlid A."/>
            <person name="Henrissat B."/>
            <person name="Grigoriev I.V."/>
            <person name="Hibbett D.S."/>
            <person name="Martin F."/>
        </authorList>
    </citation>
    <scope>NUCLEOTIDE SEQUENCE [LARGE SCALE GENOMIC DNA]</scope>
    <source>
        <strain evidence="19">Zn</strain>
    </source>
</reference>
<dbReference type="Proteomes" id="UP000054321">
    <property type="component" value="Unassembled WGS sequence"/>
</dbReference>
<dbReference type="AlphaFoldDB" id="A0A0C3H1G2"/>
<dbReference type="HOGENOM" id="CLU_028200_6_3_1"/>
<keyword evidence="6" id="KW-0325">Glycoprotein</keyword>
<dbReference type="GO" id="GO:0005576">
    <property type="term" value="C:extracellular region"/>
    <property type="evidence" value="ECO:0007669"/>
    <property type="project" value="UniProtKB-SubCell"/>
</dbReference>
<keyword evidence="14" id="KW-0479">Metal-binding</keyword>
<evidence type="ECO:0000256" key="7">
    <source>
        <dbReference type="ARBA" id="ARBA00022692"/>
    </source>
</evidence>
<evidence type="ECO:0000256" key="11">
    <source>
        <dbReference type="ARBA" id="ARBA00023157"/>
    </source>
</evidence>
<feature type="transmembrane region" description="Helical" evidence="15">
    <location>
        <begin position="214"/>
        <end position="235"/>
    </location>
</feature>
<feature type="transmembrane region" description="Helical" evidence="15">
    <location>
        <begin position="134"/>
        <end position="156"/>
    </location>
</feature>
<keyword evidence="7 15" id="KW-0812">Transmembrane</keyword>
<keyword evidence="14" id="KW-0349">Heme</keyword>
<dbReference type="EMBL" id="KN832882">
    <property type="protein sequence ID" value="KIM97189.1"/>
    <property type="molecule type" value="Genomic_DNA"/>
</dbReference>
<feature type="disulfide bond" evidence="14">
    <location>
        <begin position="39"/>
        <end position="70"/>
    </location>
</feature>
<feature type="domain" description="CFEM" evidence="17">
    <location>
        <begin position="7"/>
        <end position="116"/>
    </location>
</feature>
<keyword evidence="19" id="KW-1185">Reference proteome</keyword>
<feature type="binding site" description="axial binding residue" evidence="14">
    <location>
        <position position="53"/>
    </location>
    <ligand>
        <name>heme</name>
        <dbReference type="ChEBI" id="CHEBI:30413"/>
    </ligand>
    <ligandPart>
        <name>Fe</name>
        <dbReference type="ChEBI" id="CHEBI:18248"/>
    </ligandPart>
</feature>
<dbReference type="SMART" id="SM00747">
    <property type="entry name" value="CFEM"/>
    <property type="match status" value="1"/>
</dbReference>
<keyword evidence="14" id="KW-0408">Iron</keyword>
<evidence type="ECO:0000256" key="1">
    <source>
        <dbReference type="ARBA" id="ARBA00004141"/>
    </source>
</evidence>
<name>A0A0C3H1G2_OIDMZ</name>
<dbReference type="InParanoid" id="A0A0C3H1G2"/>
<dbReference type="STRING" id="913774.A0A0C3H1G2"/>
<dbReference type="Pfam" id="PF20684">
    <property type="entry name" value="Fung_rhodopsin"/>
    <property type="match status" value="1"/>
</dbReference>
<dbReference type="PROSITE" id="PS52012">
    <property type="entry name" value="CFEM"/>
    <property type="match status" value="1"/>
</dbReference>
<keyword evidence="10 15" id="KW-0472">Membrane</keyword>
<feature type="transmembrane region" description="Helical" evidence="15">
    <location>
        <begin position="261"/>
        <end position="281"/>
    </location>
</feature>